<protein>
    <submittedName>
        <fullName evidence="1">Uncharacterized protein</fullName>
    </submittedName>
</protein>
<gene>
    <name evidence="1" type="ORF">HPB49_021088</name>
</gene>
<proteinExistence type="predicted"/>
<comment type="caution">
    <text evidence="1">The sequence shown here is derived from an EMBL/GenBank/DDBJ whole genome shotgun (WGS) entry which is preliminary data.</text>
</comment>
<evidence type="ECO:0000313" key="1">
    <source>
        <dbReference type="EMBL" id="KAH7981046.1"/>
    </source>
</evidence>
<name>A0ACB8E372_DERSI</name>
<reference evidence="1" key="1">
    <citation type="submission" date="2020-05" db="EMBL/GenBank/DDBJ databases">
        <title>Large-scale comparative analyses of tick genomes elucidate their genetic diversity and vector capacities.</title>
        <authorList>
            <person name="Jia N."/>
            <person name="Wang J."/>
            <person name="Shi W."/>
            <person name="Du L."/>
            <person name="Sun Y."/>
            <person name="Zhan W."/>
            <person name="Jiang J."/>
            <person name="Wang Q."/>
            <person name="Zhang B."/>
            <person name="Ji P."/>
            <person name="Sakyi L.B."/>
            <person name="Cui X."/>
            <person name="Yuan T."/>
            <person name="Jiang B."/>
            <person name="Yang W."/>
            <person name="Lam T.T.-Y."/>
            <person name="Chang Q."/>
            <person name="Ding S."/>
            <person name="Wang X."/>
            <person name="Zhu J."/>
            <person name="Ruan X."/>
            <person name="Zhao L."/>
            <person name="Wei J."/>
            <person name="Que T."/>
            <person name="Du C."/>
            <person name="Cheng J."/>
            <person name="Dai P."/>
            <person name="Han X."/>
            <person name="Huang E."/>
            <person name="Gao Y."/>
            <person name="Liu J."/>
            <person name="Shao H."/>
            <person name="Ye R."/>
            <person name="Li L."/>
            <person name="Wei W."/>
            <person name="Wang X."/>
            <person name="Wang C."/>
            <person name="Yang T."/>
            <person name="Huo Q."/>
            <person name="Li W."/>
            <person name="Guo W."/>
            <person name="Chen H."/>
            <person name="Zhou L."/>
            <person name="Ni X."/>
            <person name="Tian J."/>
            <person name="Zhou Y."/>
            <person name="Sheng Y."/>
            <person name="Liu T."/>
            <person name="Pan Y."/>
            <person name="Xia L."/>
            <person name="Li J."/>
            <person name="Zhao F."/>
            <person name="Cao W."/>
        </authorList>
    </citation>
    <scope>NUCLEOTIDE SEQUENCE</scope>
    <source>
        <strain evidence="1">Dsil-2018</strain>
    </source>
</reference>
<accession>A0ACB8E372</accession>
<dbReference type="Proteomes" id="UP000821865">
    <property type="component" value="Chromosome 1"/>
</dbReference>
<dbReference type="EMBL" id="CM023470">
    <property type="protein sequence ID" value="KAH7981046.1"/>
    <property type="molecule type" value="Genomic_DNA"/>
</dbReference>
<evidence type="ECO:0000313" key="2">
    <source>
        <dbReference type="Proteomes" id="UP000821865"/>
    </source>
</evidence>
<keyword evidence="2" id="KW-1185">Reference proteome</keyword>
<organism evidence="1 2">
    <name type="scientific">Dermacentor silvarum</name>
    <name type="common">Tick</name>
    <dbReference type="NCBI Taxonomy" id="543639"/>
    <lineage>
        <taxon>Eukaryota</taxon>
        <taxon>Metazoa</taxon>
        <taxon>Ecdysozoa</taxon>
        <taxon>Arthropoda</taxon>
        <taxon>Chelicerata</taxon>
        <taxon>Arachnida</taxon>
        <taxon>Acari</taxon>
        <taxon>Parasitiformes</taxon>
        <taxon>Ixodida</taxon>
        <taxon>Ixodoidea</taxon>
        <taxon>Ixodidae</taxon>
        <taxon>Rhipicephalinae</taxon>
        <taxon>Dermacentor</taxon>
    </lineage>
</organism>
<sequence length="95" mass="10468">MVDVMGNCSKEDRGDAKEGSYKLSKERHYRLPATSTRWNSANDTEKELDLCAHNSTLCGLEAGCHNVNGTFVCLCTSDLKPKRPHEPCSKAPVGR</sequence>